<dbReference type="EMBL" id="JAURTK010000026">
    <property type="protein sequence ID" value="MDP9651674.1"/>
    <property type="molecule type" value="Genomic_DNA"/>
</dbReference>
<sequence>MSEWQPISTAPHDVEVMTKIDDAAGVRNEQTLKRRGGLWWFPDDSMYVYYMPTHWKPAIERDTKTIDMFGGA</sequence>
<dbReference type="RefSeq" id="WP_392396228.1">
    <property type="nucleotide sequence ID" value="NZ_JAURTK010000026.1"/>
</dbReference>
<proteinExistence type="predicted"/>
<dbReference type="Proteomes" id="UP001229486">
    <property type="component" value="Unassembled WGS sequence"/>
</dbReference>
<evidence type="ECO:0000313" key="1">
    <source>
        <dbReference type="EMBL" id="MDP9651674.1"/>
    </source>
</evidence>
<reference evidence="1" key="1">
    <citation type="submission" date="2023-07" db="EMBL/GenBank/DDBJ databases">
        <title>Sorghum-associated microbial communities from plants grown in Nebraska, USA.</title>
        <authorList>
            <person name="Schachtman D."/>
        </authorList>
    </citation>
    <scope>NUCLEOTIDE SEQUENCE</scope>
    <source>
        <strain evidence="1">DS1061</strain>
    </source>
</reference>
<evidence type="ECO:0000313" key="2">
    <source>
        <dbReference type="Proteomes" id="UP001229486"/>
    </source>
</evidence>
<accession>A0AB73IRC1</accession>
<gene>
    <name evidence="1" type="ORF">J2793_007149</name>
</gene>
<dbReference type="AlphaFoldDB" id="A0AB73IRC1"/>
<organism evidence="1 2">
    <name type="scientific">Paraburkholderia caledonica</name>
    <dbReference type="NCBI Taxonomy" id="134536"/>
    <lineage>
        <taxon>Bacteria</taxon>
        <taxon>Pseudomonadati</taxon>
        <taxon>Pseudomonadota</taxon>
        <taxon>Betaproteobacteria</taxon>
        <taxon>Burkholderiales</taxon>
        <taxon>Burkholderiaceae</taxon>
        <taxon>Paraburkholderia</taxon>
    </lineage>
</organism>
<protein>
    <submittedName>
        <fullName evidence="1">Uncharacterized protein</fullName>
    </submittedName>
</protein>
<comment type="caution">
    <text evidence="1">The sequence shown here is derived from an EMBL/GenBank/DDBJ whole genome shotgun (WGS) entry which is preliminary data.</text>
</comment>
<name>A0AB73IRC1_9BURK</name>